<keyword evidence="2" id="KW-1185">Reference proteome</keyword>
<comment type="caution">
    <text evidence="1">The sequence shown here is derived from an EMBL/GenBank/DDBJ whole genome shotgun (WGS) entry which is preliminary data.</text>
</comment>
<proteinExistence type="predicted"/>
<dbReference type="Proteomes" id="UP001057402">
    <property type="component" value="Chromosome 5"/>
</dbReference>
<evidence type="ECO:0000313" key="1">
    <source>
        <dbReference type="EMBL" id="KAI4371188.1"/>
    </source>
</evidence>
<evidence type="ECO:0000313" key="2">
    <source>
        <dbReference type="Proteomes" id="UP001057402"/>
    </source>
</evidence>
<organism evidence="1 2">
    <name type="scientific">Melastoma candidum</name>
    <dbReference type="NCBI Taxonomy" id="119954"/>
    <lineage>
        <taxon>Eukaryota</taxon>
        <taxon>Viridiplantae</taxon>
        <taxon>Streptophyta</taxon>
        <taxon>Embryophyta</taxon>
        <taxon>Tracheophyta</taxon>
        <taxon>Spermatophyta</taxon>
        <taxon>Magnoliopsida</taxon>
        <taxon>eudicotyledons</taxon>
        <taxon>Gunneridae</taxon>
        <taxon>Pentapetalae</taxon>
        <taxon>rosids</taxon>
        <taxon>malvids</taxon>
        <taxon>Myrtales</taxon>
        <taxon>Melastomataceae</taxon>
        <taxon>Melastomatoideae</taxon>
        <taxon>Melastomateae</taxon>
        <taxon>Melastoma</taxon>
    </lineage>
</organism>
<name>A0ACB9QWZ3_9MYRT</name>
<protein>
    <submittedName>
        <fullName evidence="1">Uncharacterized protein</fullName>
    </submittedName>
</protein>
<reference evidence="2" key="1">
    <citation type="journal article" date="2023" name="Front. Plant Sci.">
        <title>Chromosomal-level genome assembly of Melastoma candidum provides insights into trichome evolution.</title>
        <authorList>
            <person name="Zhong Y."/>
            <person name="Wu W."/>
            <person name="Sun C."/>
            <person name="Zou P."/>
            <person name="Liu Y."/>
            <person name="Dai S."/>
            <person name="Zhou R."/>
        </authorList>
    </citation>
    <scope>NUCLEOTIDE SEQUENCE [LARGE SCALE GENOMIC DNA]</scope>
</reference>
<sequence length="347" mass="39290">MATDPILSIMNRIHIWGVSSRLVISWRMNFLQSTTMKGMIESGTRQGLRDSFELYANFLSQTVKIVDPKDIGSDKEQLLALLQVEPQSDWRLAVQYFANFTAVYHYNRPVRCCSHMACVTKHDSGFGTRRKVTGGWLLTVALIEGTNLAAVDSNGFSNPYVVLTCNGKTRAISIQFQKSGMVNFPIFEFDAMEDPPSVLDIDVFHFNGSFDNATLLGHAEINFVRTNIADLADIWVPLCGKSALAFQSKLHLRIFLNNTKGKNVERDYLSKMEKEVGKKINVRSPQTNYAFQKLLGLPPEEFLINDFTCHLKRRMLLQGRLFLSSRIIGFYANLFGQKTKFFSSGRT</sequence>
<dbReference type="EMBL" id="CM042884">
    <property type="protein sequence ID" value="KAI4371188.1"/>
    <property type="molecule type" value="Genomic_DNA"/>
</dbReference>
<gene>
    <name evidence="1" type="ORF">MLD38_019454</name>
</gene>
<accession>A0ACB9QWZ3</accession>